<feature type="non-terminal residue" evidence="3">
    <location>
        <position position="352"/>
    </location>
</feature>
<dbReference type="InterPro" id="IPR001251">
    <property type="entry name" value="CRAL-TRIO_dom"/>
</dbReference>
<feature type="domain" description="CRAL-TRIO" evidence="2">
    <location>
        <begin position="105"/>
        <end position="294"/>
    </location>
</feature>
<dbReference type="Pfam" id="PF00650">
    <property type="entry name" value="CRAL_TRIO"/>
    <property type="match status" value="1"/>
</dbReference>
<feature type="region of interest" description="Disordered" evidence="1">
    <location>
        <begin position="317"/>
        <end position="338"/>
    </location>
</feature>
<dbReference type="EMBL" id="CAUYUJ010019195">
    <property type="protein sequence ID" value="CAK0889346.1"/>
    <property type="molecule type" value="Genomic_DNA"/>
</dbReference>
<sequence>MLRDDPIVLRYPEYLPTEEEVELAVGLLQRPGHAELWEALRESVSIGGSPTADLLRFCWQARQEKKRGEECAKEAVELVRRCVETRRTLGMDSLLATSCPLAPEFRELYLATVPTSFHGADRLGHPLYILRYGSVDMLAFQRLWQEGELARQRCGLAENAAVLAYLRGVEYMTKVLMPEQARLVGRPVDRALVVIDLAGIGMRHLDPVLKSFLGGVSKHASILVPETVFSIVVVNAPWTLSRAAWPLAKRFAHPVTQAKVCVFSSVGEAASKLLELVEEPHLPPYLGGGCRCPECASGRLRGGSLLAWDAAQASRAADADDGGPLAEAPLAEPAAEPQAEPWDALLRCSCLE</sequence>
<dbReference type="Gene3D" id="3.40.525.10">
    <property type="entry name" value="CRAL-TRIO lipid binding domain"/>
    <property type="match status" value="1"/>
</dbReference>
<reference evidence="3" key="1">
    <citation type="submission" date="2023-10" db="EMBL/GenBank/DDBJ databases">
        <authorList>
            <person name="Chen Y."/>
            <person name="Shah S."/>
            <person name="Dougan E. K."/>
            <person name="Thang M."/>
            <person name="Chan C."/>
        </authorList>
    </citation>
    <scope>NUCLEOTIDE SEQUENCE [LARGE SCALE GENOMIC DNA]</scope>
</reference>
<protein>
    <recommendedName>
        <fullName evidence="2">CRAL-TRIO domain-containing protein</fullName>
    </recommendedName>
</protein>
<dbReference type="Proteomes" id="UP001189429">
    <property type="component" value="Unassembled WGS sequence"/>
</dbReference>
<dbReference type="PANTHER" id="PTHR45657:SF1">
    <property type="entry name" value="CRAL-TRIO DOMAIN-CONTAINING PROTEIN YKL091C-RELATED"/>
    <property type="match status" value="1"/>
</dbReference>
<evidence type="ECO:0000313" key="4">
    <source>
        <dbReference type="Proteomes" id="UP001189429"/>
    </source>
</evidence>
<accession>A0ABN9WVG7</accession>
<evidence type="ECO:0000313" key="3">
    <source>
        <dbReference type="EMBL" id="CAK0889346.1"/>
    </source>
</evidence>
<comment type="caution">
    <text evidence="3">The sequence shown here is derived from an EMBL/GenBank/DDBJ whole genome shotgun (WGS) entry which is preliminary data.</text>
</comment>
<dbReference type="SMART" id="SM00516">
    <property type="entry name" value="SEC14"/>
    <property type="match status" value="1"/>
</dbReference>
<gene>
    <name evidence="3" type="ORF">PCOR1329_LOCUS69900</name>
</gene>
<dbReference type="PROSITE" id="PS50191">
    <property type="entry name" value="CRAL_TRIO"/>
    <property type="match status" value="1"/>
</dbReference>
<dbReference type="InterPro" id="IPR036865">
    <property type="entry name" value="CRAL-TRIO_dom_sf"/>
</dbReference>
<evidence type="ECO:0000256" key="1">
    <source>
        <dbReference type="SAM" id="MobiDB-lite"/>
    </source>
</evidence>
<dbReference type="SUPFAM" id="SSF52087">
    <property type="entry name" value="CRAL/TRIO domain"/>
    <property type="match status" value="1"/>
</dbReference>
<organism evidence="3 4">
    <name type="scientific">Prorocentrum cordatum</name>
    <dbReference type="NCBI Taxonomy" id="2364126"/>
    <lineage>
        <taxon>Eukaryota</taxon>
        <taxon>Sar</taxon>
        <taxon>Alveolata</taxon>
        <taxon>Dinophyceae</taxon>
        <taxon>Prorocentrales</taxon>
        <taxon>Prorocentraceae</taxon>
        <taxon>Prorocentrum</taxon>
    </lineage>
</organism>
<name>A0ABN9WVG7_9DINO</name>
<dbReference type="PANTHER" id="PTHR45657">
    <property type="entry name" value="CRAL-TRIO DOMAIN-CONTAINING PROTEIN YKL091C-RELATED"/>
    <property type="match status" value="1"/>
</dbReference>
<keyword evidence="4" id="KW-1185">Reference proteome</keyword>
<feature type="compositionally biased region" description="Low complexity" evidence="1">
    <location>
        <begin position="324"/>
        <end position="338"/>
    </location>
</feature>
<evidence type="ECO:0000259" key="2">
    <source>
        <dbReference type="PROSITE" id="PS50191"/>
    </source>
</evidence>
<dbReference type="InterPro" id="IPR051026">
    <property type="entry name" value="PI/PC_transfer"/>
</dbReference>
<dbReference type="CDD" id="cd00170">
    <property type="entry name" value="SEC14"/>
    <property type="match status" value="1"/>
</dbReference>
<proteinExistence type="predicted"/>